<dbReference type="KEGG" id="psoj:PHYSODRAFT_334536"/>
<dbReference type="AlphaFoldDB" id="G4ZPU3"/>
<gene>
    <name evidence="1" type="ORF">PHYSODRAFT_334536</name>
</gene>
<reference evidence="1 2" key="1">
    <citation type="journal article" date="2006" name="Science">
        <title>Phytophthora genome sequences uncover evolutionary origins and mechanisms of pathogenesis.</title>
        <authorList>
            <person name="Tyler B.M."/>
            <person name="Tripathy S."/>
            <person name="Zhang X."/>
            <person name="Dehal P."/>
            <person name="Jiang R.H."/>
            <person name="Aerts A."/>
            <person name="Arredondo F.D."/>
            <person name="Baxter L."/>
            <person name="Bensasson D."/>
            <person name="Beynon J.L."/>
            <person name="Chapman J."/>
            <person name="Damasceno C.M."/>
            <person name="Dorrance A.E."/>
            <person name="Dou D."/>
            <person name="Dickerman A.W."/>
            <person name="Dubchak I.L."/>
            <person name="Garbelotto M."/>
            <person name="Gijzen M."/>
            <person name="Gordon S.G."/>
            <person name="Govers F."/>
            <person name="Grunwald N.J."/>
            <person name="Huang W."/>
            <person name="Ivors K.L."/>
            <person name="Jones R.W."/>
            <person name="Kamoun S."/>
            <person name="Krampis K."/>
            <person name="Lamour K.H."/>
            <person name="Lee M.K."/>
            <person name="McDonald W.H."/>
            <person name="Medina M."/>
            <person name="Meijer H.J."/>
            <person name="Nordberg E.K."/>
            <person name="Maclean D.J."/>
            <person name="Ospina-Giraldo M.D."/>
            <person name="Morris P.F."/>
            <person name="Phuntumart V."/>
            <person name="Putnam N.H."/>
            <person name="Rash S."/>
            <person name="Rose J.K."/>
            <person name="Sakihama Y."/>
            <person name="Salamov A.A."/>
            <person name="Savidor A."/>
            <person name="Scheuring C.F."/>
            <person name="Smith B.M."/>
            <person name="Sobral B.W."/>
            <person name="Terry A."/>
            <person name="Torto-Alalibo T.A."/>
            <person name="Win J."/>
            <person name="Xu Z."/>
            <person name="Zhang H."/>
            <person name="Grigoriev I.V."/>
            <person name="Rokhsar D.S."/>
            <person name="Boore J.L."/>
        </authorList>
    </citation>
    <scope>NUCLEOTIDE SEQUENCE [LARGE SCALE GENOMIC DNA]</scope>
    <source>
        <strain evidence="1 2">P6497</strain>
    </source>
</reference>
<evidence type="ECO:0000313" key="2">
    <source>
        <dbReference type="Proteomes" id="UP000002640"/>
    </source>
</evidence>
<proteinExistence type="predicted"/>
<dbReference type="EMBL" id="JH159155">
    <property type="protein sequence ID" value="EGZ16348.1"/>
    <property type="molecule type" value="Genomic_DNA"/>
</dbReference>
<keyword evidence="2" id="KW-1185">Reference proteome</keyword>
<dbReference type="Proteomes" id="UP000002640">
    <property type="component" value="Unassembled WGS sequence"/>
</dbReference>
<accession>G4ZPU3</accession>
<evidence type="ECO:0000313" key="1">
    <source>
        <dbReference type="EMBL" id="EGZ16348.1"/>
    </source>
</evidence>
<sequence>MSTQLSQSATVTMKLYEVYDVDSESQPLVNPNWIPNFVVTSDDVSVVPPAEVIYGAVSGEVPSSSSGSWGSSTNGNWAWSASGSDAAGAFSGDACARCADLRQACFDDMECQSAIGDYLLPTLETMSSWDTPDGFSYDMSSRILSNVFGQMQSSGPKGKLFALLTCSATEWASTASQEGVFCAQLQAHTEYPDVNVSLEIIPAFSVFPISQGQGRTINTPPGNLLYPAGTPMYYTDNGNAAELADFLENQILGGYDNSGVRVKVSADLNSGMCNIIYDGLTAPSTPYIEGEASSSTTQFKFFGSTPDLVGIFRPWMQWLDPTLSK</sequence>
<dbReference type="GeneID" id="20646831"/>
<organism evidence="1 2">
    <name type="scientific">Phytophthora sojae (strain P6497)</name>
    <name type="common">Soybean stem and root rot agent</name>
    <name type="synonym">Phytophthora megasperma f. sp. glycines</name>
    <dbReference type="NCBI Taxonomy" id="1094619"/>
    <lineage>
        <taxon>Eukaryota</taxon>
        <taxon>Sar</taxon>
        <taxon>Stramenopiles</taxon>
        <taxon>Oomycota</taxon>
        <taxon>Peronosporomycetes</taxon>
        <taxon>Peronosporales</taxon>
        <taxon>Peronosporaceae</taxon>
        <taxon>Phytophthora</taxon>
    </lineage>
</organism>
<name>G4ZPU3_PHYSP</name>
<dbReference type="RefSeq" id="XP_009530097.1">
    <property type="nucleotide sequence ID" value="XM_009531802.1"/>
</dbReference>
<protein>
    <submittedName>
        <fullName evidence="1">Uncharacterized protein</fullName>
    </submittedName>
</protein>
<dbReference type="InParanoid" id="G4ZPU3"/>